<dbReference type="EMBL" id="KN829351">
    <property type="protein sequence ID" value="KIK73874.1"/>
    <property type="molecule type" value="Genomic_DNA"/>
</dbReference>
<dbReference type="InParanoid" id="A0A0D0D1X7"/>
<feature type="non-terminal residue" evidence="1">
    <location>
        <position position="1"/>
    </location>
</feature>
<organism evidence="1 2">
    <name type="scientific">Paxillus rubicundulus Ve08.2h10</name>
    <dbReference type="NCBI Taxonomy" id="930991"/>
    <lineage>
        <taxon>Eukaryota</taxon>
        <taxon>Fungi</taxon>
        <taxon>Dikarya</taxon>
        <taxon>Basidiomycota</taxon>
        <taxon>Agaricomycotina</taxon>
        <taxon>Agaricomycetes</taxon>
        <taxon>Agaricomycetidae</taxon>
        <taxon>Boletales</taxon>
        <taxon>Paxilineae</taxon>
        <taxon>Paxillaceae</taxon>
        <taxon>Paxillus</taxon>
    </lineage>
</organism>
<keyword evidence="2" id="KW-1185">Reference proteome</keyword>
<reference evidence="2" key="2">
    <citation type="submission" date="2015-01" db="EMBL/GenBank/DDBJ databases">
        <title>Evolutionary Origins and Diversification of the Mycorrhizal Mutualists.</title>
        <authorList>
            <consortium name="DOE Joint Genome Institute"/>
            <consortium name="Mycorrhizal Genomics Consortium"/>
            <person name="Kohler A."/>
            <person name="Kuo A."/>
            <person name="Nagy L.G."/>
            <person name="Floudas D."/>
            <person name="Copeland A."/>
            <person name="Barry K.W."/>
            <person name="Cichocki N."/>
            <person name="Veneault-Fourrey C."/>
            <person name="LaButti K."/>
            <person name="Lindquist E.A."/>
            <person name="Lipzen A."/>
            <person name="Lundell T."/>
            <person name="Morin E."/>
            <person name="Murat C."/>
            <person name="Riley R."/>
            <person name="Ohm R."/>
            <person name="Sun H."/>
            <person name="Tunlid A."/>
            <person name="Henrissat B."/>
            <person name="Grigoriev I.V."/>
            <person name="Hibbett D.S."/>
            <person name="Martin F."/>
        </authorList>
    </citation>
    <scope>NUCLEOTIDE SEQUENCE [LARGE SCALE GENOMIC DNA]</scope>
    <source>
        <strain evidence="2">Ve08.2h10</strain>
    </source>
</reference>
<name>A0A0D0D1X7_9AGAM</name>
<evidence type="ECO:0000313" key="2">
    <source>
        <dbReference type="Proteomes" id="UP000054538"/>
    </source>
</evidence>
<evidence type="ECO:0000313" key="1">
    <source>
        <dbReference type="EMBL" id="KIK73874.1"/>
    </source>
</evidence>
<sequence>RKAHNTNPVTWTQTYSKHDFMFQYSPNTGTSTLCGHINHHHILEYLALVEVNKWQVWLESVKAIMARGYTLNQIWEALAEGRALTLLPPCHSEALSMNSANPSDRPSIPPFLLEQLHNHLVAFIIADDQVWVIYSHLTKNYNRAVIAQTQPLPERGKERLYSPITGQ</sequence>
<dbReference type="Proteomes" id="UP000054538">
    <property type="component" value="Unassembled WGS sequence"/>
</dbReference>
<dbReference type="AlphaFoldDB" id="A0A0D0D1X7"/>
<reference evidence="1 2" key="1">
    <citation type="submission" date="2014-04" db="EMBL/GenBank/DDBJ databases">
        <authorList>
            <consortium name="DOE Joint Genome Institute"/>
            <person name="Kuo A."/>
            <person name="Kohler A."/>
            <person name="Jargeat P."/>
            <person name="Nagy L.G."/>
            <person name="Floudas D."/>
            <person name="Copeland A."/>
            <person name="Barry K.W."/>
            <person name="Cichocki N."/>
            <person name="Veneault-Fourrey C."/>
            <person name="LaButti K."/>
            <person name="Lindquist E.A."/>
            <person name="Lipzen A."/>
            <person name="Lundell T."/>
            <person name="Morin E."/>
            <person name="Murat C."/>
            <person name="Sun H."/>
            <person name="Tunlid A."/>
            <person name="Henrissat B."/>
            <person name="Grigoriev I.V."/>
            <person name="Hibbett D.S."/>
            <person name="Martin F."/>
            <person name="Nordberg H.P."/>
            <person name="Cantor M.N."/>
            <person name="Hua S.X."/>
        </authorList>
    </citation>
    <scope>NUCLEOTIDE SEQUENCE [LARGE SCALE GENOMIC DNA]</scope>
    <source>
        <strain evidence="1 2">Ve08.2h10</strain>
    </source>
</reference>
<gene>
    <name evidence="1" type="ORF">PAXRUDRAFT_177272</name>
</gene>
<dbReference type="OrthoDB" id="2654955at2759"/>
<protein>
    <submittedName>
        <fullName evidence="1">Uncharacterized protein</fullName>
    </submittedName>
</protein>
<dbReference type="HOGENOM" id="CLU_1598479_0_0_1"/>
<accession>A0A0D0D1X7</accession>
<proteinExistence type="predicted"/>